<dbReference type="Pfam" id="PF01361">
    <property type="entry name" value="Tautomerase"/>
    <property type="match status" value="1"/>
</dbReference>
<keyword evidence="2" id="KW-0413">Isomerase</keyword>
<reference evidence="4 5" key="1">
    <citation type="submission" date="2020-07" db="EMBL/GenBank/DDBJ databases">
        <title>Huge and variable diversity of episymbiotic CPR bacteria and DPANN archaea in groundwater ecosystems.</title>
        <authorList>
            <person name="He C.Y."/>
            <person name="Keren R."/>
            <person name="Whittaker M."/>
            <person name="Farag I.F."/>
            <person name="Doudna J."/>
            <person name="Cate J.H.D."/>
            <person name="Banfield J.F."/>
        </authorList>
    </citation>
    <scope>NUCLEOTIDE SEQUENCE [LARGE SCALE GENOMIC DNA]</scope>
    <source>
        <strain evidence="4">NC_groundwater_70_Ag_B-0.1um_54_66</strain>
    </source>
</reference>
<dbReference type="NCBIfam" id="NF002571">
    <property type="entry name" value="PRK02220.1"/>
    <property type="match status" value="1"/>
</dbReference>
<protein>
    <submittedName>
        <fullName evidence="4">4-oxalocrotonate tautomerase</fullName>
    </submittedName>
</protein>
<dbReference type="NCBIfam" id="NF001966">
    <property type="entry name" value="PRK00745.1"/>
    <property type="match status" value="1"/>
</dbReference>
<evidence type="ECO:0000313" key="5">
    <source>
        <dbReference type="Proteomes" id="UP000595362"/>
    </source>
</evidence>
<dbReference type="InterPro" id="IPR014347">
    <property type="entry name" value="Tautomerase/MIF_sf"/>
</dbReference>
<dbReference type="SUPFAM" id="SSF55331">
    <property type="entry name" value="Tautomerase/MIF"/>
    <property type="match status" value="1"/>
</dbReference>
<proteinExistence type="inferred from homology"/>
<evidence type="ECO:0000256" key="2">
    <source>
        <dbReference type="ARBA" id="ARBA00023235"/>
    </source>
</evidence>
<dbReference type="PANTHER" id="PTHR35530:SF1">
    <property type="entry name" value="2-HYDROXYMUCONATE TAUTOMERASE"/>
    <property type="match status" value="1"/>
</dbReference>
<name>A0A7T5R224_9BACT</name>
<comment type="similarity">
    <text evidence="1">Belongs to the 4-oxalocrotonate tautomerase family.</text>
</comment>
<evidence type="ECO:0000256" key="1">
    <source>
        <dbReference type="ARBA" id="ARBA00006723"/>
    </source>
</evidence>
<dbReference type="GO" id="GO:0016853">
    <property type="term" value="F:isomerase activity"/>
    <property type="evidence" value="ECO:0007669"/>
    <property type="project" value="UniProtKB-KW"/>
</dbReference>
<dbReference type="AlphaFoldDB" id="A0A7T5R224"/>
<sequence length="63" mass="7145">MPIIHVHLIEGRSLDQKRALVKEVTDAVCRTVNVTPEHVKIIMHDMARHDYATAGVLKSDEQK</sequence>
<dbReference type="Proteomes" id="UP000595362">
    <property type="component" value="Chromosome"/>
</dbReference>
<evidence type="ECO:0000259" key="3">
    <source>
        <dbReference type="Pfam" id="PF01361"/>
    </source>
</evidence>
<organism evidence="4 5">
    <name type="scientific">Micavibrio aeruginosavorus</name>
    <dbReference type="NCBI Taxonomy" id="349221"/>
    <lineage>
        <taxon>Bacteria</taxon>
        <taxon>Pseudomonadati</taxon>
        <taxon>Bdellovibrionota</taxon>
        <taxon>Bdellovibrionia</taxon>
        <taxon>Bdellovibrionales</taxon>
        <taxon>Pseudobdellovibrionaceae</taxon>
        <taxon>Micavibrio</taxon>
    </lineage>
</organism>
<accession>A0A7T5R224</accession>
<dbReference type="InterPro" id="IPR004370">
    <property type="entry name" value="4-OT-like_dom"/>
</dbReference>
<evidence type="ECO:0000313" key="4">
    <source>
        <dbReference type="EMBL" id="QQG36092.1"/>
    </source>
</evidence>
<gene>
    <name evidence="4" type="ORF">HYS17_11470</name>
</gene>
<feature type="domain" description="4-oxalocrotonate tautomerase-like" evidence="3">
    <location>
        <begin position="2"/>
        <end position="60"/>
    </location>
</feature>
<dbReference type="EMBL" id="CP066681">
    <property type="protein sequence ID" value="QQG36092.1"/>
    <property type="molecule type" value="Genomic_DNA"/>
</dbReference>
<dbReference type="Gene3D" id="3.30.429.10">
    <property type="entry name" value="Macrophage Migration Inhibitory Factor"/>
    <property type="match status" value="1"/>
</dbReference>
<dbReference type="PANTHER" id="PTHR35530">
    <property type="entry name" value="TAUTOMERASE-RELATED"/>
    <property type="match status" value="1"/>
</dbReference>